<dbReference type="InterPro" id="IPR050960">
    <property type="entry name" value="AB_hydrolase_4_sf"/>
</dbReference>
<name>A0A9J6F2Q8_RHIMP</name>
<dbReference type="Gene3D" id="3.40.50.1820">
    <property type="entry name" value="alpha/beta hydrolase"/>
    <property type="match status" value="1"/>
</dbReference>
<dbReference type="GO" id="GO:0051793">
    <property type="term" value="P:medium-chain fatty acid catabolic process"/>
    <property type="evidence" value="ECO:0007669"/>
    <property type="project" value="TreeGrafter"/>
</dbReference>
<dbReference type="InterPro" id="IPR000952">
    <property type="entry name" value="AB_hydrolase_4_CS"/>
</dbReference>
<reference evidence="7" key="1">
    <citation type="journal article" date="2020" name="Cell">
        <title>Large-Scale Comparative Analyses of Tick Genomes Elucidate Their Genetic Diversity and Vector Capacities.</title>
        <authorList>
            <consortium name="Tick Genome and Microbiome Consortium (TIGMIC)"/>
            <person name="Jia N."/>
            <person name="Wang J."/>
            <person name="Shi W."/>
            <person name="Du L."/>
            <person name="Sun Y."/>
            <person name="Zhan W."/>
            <person name="Jiang J.F."/>
            <person name="Wang Q."/>
            <person name="Zhang B."/>
            <person name="Ji P."/>
            <person name="Bell-Sakyi L."/>
            <person name="Cui X.M."/>
            <person name="Yuan T.T."/>
            <person name="Jiang B.G."/>
            <person name="Yang W.F."/>
            <person name="Lam T.T."/>
            <person name="Chang Q.C."/>
            <person name="Ding S.J."/>
            <person name="Wang X.J."/>
            <person name="Zhu J.G."/>
            <person name="Ruan X.D."/>
            <person name="Zhao L."/>
            <person name="Wei J.T."/>
            <person name="Ye R.Z."/>
            <person name="Que T.C."/>
            <person name="Du C.H."/>
            <person name="Zhou Y.H."/>
            <person name="Cheng J.X."/>
            <person name="Dai P.F."/>
            <person name="Guo W.B."/>
            <person name="Han X.H."/>
            <person name="Huang E.J."/>
            <person name="Li L.F."/>
            <person name="Wei W."/>
            <person name="Gao Y.C."/>
            <person name="Liu J.Z."/>
            <person name="Shao H.Z."/>
            <person name="Wang X."/>
            <person name="Wang C.C."/>
            <person name="Yang T.C."/>
            <person name="Huo Q.B."/>
            <person name="Li W."/>
            <person name="Chen H.Y."/>
            <person name="Chen S.E."/>
            <person name="Zhou L.G."/>
            <person name="Ni X.B."/>
            <person name="Tian J.H."/>
            <person name="Sheng Y."/>
            <person name="Liu T."/>
            <person name="Pan Y.S."/>
            <person name="Xia L.Y."/>
            <person name="Li J."/>
            <person name="Zhao F."/>
            <person name="Cao W.C."/>
        </authorList>
    </citation>
    <scope>NUCLEOTIDE SEQUENCE</scope>
    <source>
        <strain evidence="7">Rmic-2018</strain>
    </source>
</reference>
<keyword evidence="5" id="KW-0472">Membrane</keyword>
<dbReference type="PANTHER" id="PTHR10794:SF63">
    <property type="entry name" value="ALPHA_BETA HYDROLASE 1, ISOFORM A"/>
    <property type="match status" value="1"/>
</dbReference>
<keyword evidence="5" id="KW-1133">Transmembrane helix</keyword>
<feature type="active site" description="Charge relay system" evidence="4">
    <location>
        <position position="355"/>
    </location>
</feature>
<dbReference type="OMA" id="SIECFIP"/>
<dbReference type="PIRSF" id="PIRSF005211">
    <property type="entry name" value="Ab_hydro_YheT"/>
    <property type="match status" value="1"/>
</dbReference>
<dbReference type="PROSITE" id="PS01133">
    <property type="entry name" value="UPF0017"/>
    <property type="match status" value="1"/>
</dbReference>
<evidence type="ECO:0000256" key="2">
    <source>
        <dbReference type="ARBA" id="ARBA00022487"/>
    </source>
</evidence>
<sequence length="401" mass="44700">MTSSEGGTSSTTSKLDVLLYTACVVYILYYIVALDRRPRLVCRPGRMQRLISSGLGTFLNAFYRTPIWCVGANFQSVVSFLFQSWQPEVSYRREYLALSDGGRLALDWLNEDEESLPVLLVLPGLCGDSQAYYLRSFMPLVEKLRCPCVVMNGRGRGGLPLSTHRITHMASVGDLAEVVDEVRRRYPSRALLAVGYSLGGLLISLYLINSGEEARIDAALAISTPLHLATAKRNLEQWWNSNFGLLIYMASNLVGHLKDNEDVLRFCEEVNADAVLSSWTLYQFDKTYTAPVFGFKSTEELYESCSLKGKLSRVRRPLLFLLASDDVFGSPETFPEDEIIASPWLAAVVTPSGGHLGFVEGWLFPRLPFYAERFAAAYVRELLRVVQSDGARGLARLGEDA</sequence>
<dbReference type="OrthoDB" id="247542at2759"/>
<evidence type="ECO:0000259" key="6">
    <source>
        <dbReference type="Pfam" id="PF00561"/>
    </source>
</evidence>
<comment type="caution">
    <text evidence="7">The sequence shown here is derived from an EMBL/GenBank/DDBJ whole genome shotgun (WGS) entry which is preliminary data.</text>
</comment>
<accession>A0A9J6F2Q8</accession>
<keyword evidence="8" id="KW-1185">Reference proteome</keyword>
<reference evidence="7" key="2">
    <citation type="submission" date="2021-09" db="EMBL/GenBank/DDBJ databases">
        <authorList>
            <person name="Jia N."/>
            <person name="Wang J."/>
            <person name="Shi W."/>
            <person name="Du L."/>
            <person name="Sun Y."/>
            <person name="Zhan W."/>
            <person name="Jiang J."/>
            <person name="Wang Q."/>
            <person name="Zhang B."/>
            <person name="Ji P."/>
            <person name="Sakyi L.B."/>
            <person name="Cui X."/>
            <person name="Yuan T."/>
            <person name="Jiang B."/>
            <person name="Yang W."/>
            <person name="Lam T.T.-Y."/>
            <person name="Chang Q."/>
            <person name="Ding S."/>
            <person name="Wang X."/>
            <person name="Zhu J."/>
            <person name="Ruan X."/>
            <person name="Zhao L."/>
            <person name="Wei J."/>
            <person name="Que T."/>
            <person name="Du C."/>
            <person name="Cheng J."/>
            <person name="Dai P."/>
            <person name="Han X."/>
            <person name="Huang E."/>
            <person name="Gao Y."/>
            <person name="Liu J."/>
            <person name="Shao H."/>
            <person name="Ye R."/>
            <person name="Li L."/>
            <person name="Wei W."/>
            <person name="Wang X."/>
            <person name="Wang C."/>
            <person name="Huo Q."/>
            <person name="Li W."/>
            <person name="Guo W."/>
            <person name="Chen H."/>
            <person name="Chen S."/>
            <person name="Zhou L."/>
            <person name="Zhou L."/>
            <person name="Ni X."/>
            <person name="Tian J."/>
            <person name="Zhou Y."/>
            <person name="Sheng Y."/>
            <person name="Liu T."/>
            <person name="Pan Y."/>
            <person name="Xia L."/>
            <person name="Li J."/>
            <person name="Zhao F."/>
            <person name="Cao W."/>
        </authorList>
    </citation>
    <scope>NUCLEOTIDE SEQUENCE</scope>
    <source>
        <strain evidence="7">Rmic-2018</strain>
        <tissue evidence="7">Larvae</tissue>
    </source>
</reference>
<feature type="active site" description="Charge relay system" evidence="4">
    <location>
        <position position="326"/>
    </location>
</feature>
<evidence type="ECO:0000313" key="8">
    <source>
        <dbReference type="Proteomes" id="UP000821866"/>
    </source>
</evidence>
<keyword evidence="2" id="KW-0719">Serine esterase</keyword>
<evidence type="ECO:0000256" key="1">
    <source>
        <dbReference type="ARBA" id="ARBA00010884"/>
    </source>
</evidence>
<comment type="similarity">
    <text evidence="1">Belongs to the AB hydrolase superfamily. AB hydrolase 4 family.</text>
</comment>
<dbReference type="GO" id="GO:0008126">
    <property type="term" value="F:acetylesterase activity"/>
    <property type="evidence" value="ECO:0007669"/>
    <property type="project" value="TreeGrafter"/>
</dbReference>
<evidence type="ECO:0000313" key="7">
    <source>
        <dbReference type="EMBL" id="KAH8041090.1"/>
    </source>
</evidence>
<keyword evidence="3" id="KW-0378">Hydrolase</keyword>
<proteinExistence type="inferred from homology"/>
<evidence type="ECO:0000256" key="5">
    <source>
        <dbReference type="SAM" id="Phobius"/>
    </source>
</evidence>
<protein>
    <recommendedName>
        <fullName evidence="6">AB hydrolase-1 domain-containing protein</fullName>
    </recommendedName>
</protein>
<dbReference type="SUPFAM" id="SSF53474">
    <property type="entry name" value="alpha/beta-Hydrolases"/>
    <property type="match status" value="1"/>
</dbReference>
<dbReference type="InterPro" id="IPR000073">
    <property type="entry name" value="AB_hydrolase_1"/>
</dbReference>
<feature type="domain" description="AB hydrolase-1" evidence="6">
    <location>
        <begin position="117"/>
        <end position="239"/>
    </location>
</feature>
<dbReference type="GO" id="GO:0051792">
    <property type="term" value="P:medium-chain fatty acid biosynthetic process"/>
    <property type="evidence" value="ECO:0007669"/>
    <property type="project" value="TreeGrafter"/>
</dbReference>
<dbReference type="AlphaFoldDB" id="A0A9J6F2Q8"/>
<dbReference type="EMBL" id="JABSTU010000001">
    <property type="protein sequence ID" value="KAH8041090.1"/>
    <property type="molecule type" value="Genomic_DNA"/>
</dbReference>
<keyword evidence="5" id="KW-0812">Transmembrane</keyword>
<feature type="active site" description="Charge relay system" evidence="4">
    <location>
        <position position="197"/>
    </location>
</feature>
<dbReference type="GO" id="GO:0047372">
    <property type="term" value="F:monoacylglycerol lipase activity"/>
    <property type="evidence" value="ECO:0007669"/>
    <property type="project" value="TreeGrafter"/>
</dbReference>
<dbReference type="VEuPathDB" id="VectorBase:LOC119159537"/>
<gene>
    <name evidence="7" type="ORF">HPB51_013750</name>
</gene>
<dbReference type="PANTHER" id="PTHR10794">
    <property type="entry name" value="ABHYDROLASE DOMAIN-CONTAINING PROTEIN"/>
    <property type="match status" value="1"/>
</dbReference>
<dbReference type="Pfam" id="PF00561">
    <property type="entry name" value="Abhydrolase_1"/>
    <property type="match status" value="1"/>
</dbReference>
<dbReference type="InterPro" id="IPR029058">
    <property type="entry name" value="AB_hydrolase_fold"/>
</dbReference>
<evidence type="ECO:0000256" key="4">
    <source>
        <dbReference type="PIRSR" id="PIRSR005211-1"/>
    </source>
</evidence>
<evidence type="ECO:0000256" key="3">
    <source>
        <dbReference type="ARBA" id="ARBA00022801"/>
    </source>
</evidence>
<dbReference type="Proteomes" id="UP000821866">
    <property type="component" value="Chromosome 1"/>
</dbReference>
<feature type="transmembrane region" description="Helical" evidence="5">
    <location>
        <begin position="17"/>
        <end position="34"/>
    </location>
</feature>
<feature type="transmembrane region" description="Helical" evidence="5">
    <location>
        <begin position="190"/>
        <end position="208"/>
    </location>
</feature>
<dbReference type="InterPro" id="IPR012020">
    <property type="entry name" value="ABHD4"/>
</dbReference>
<organism evidence="7 8">
    <name type="scientific">Rhipicephalus microplus</name>
    <name type="common">Cattle tick</name>
    <name type="synonym">Boophilus microplus</name>
    <dbReference type="NCBI Taxonomy" id="6941"/>
    <lineage>
        <taxon>Eukaryota</taxon>
        <taxon>Metazoa</taxon>
        <taxon>Ecdysozoa</taxon>
        <taxon>Arthropoda</taxon>
        <taxon>Chelicerata</taxon>
        <taxon>Arachnida</taxon>
        <taxon>Acari</taxon>
        <taxon>Parasitiformes</taxon>
        <taxon>Ixodida</taxon>
        <taxon>Ixodoidea</taxon>
        <taxon>Ixodidae</taxon>
        <taxon>Rhipicephalinae</taxon>
        <taxon>Rhipicephalus</taxon>
        <taxon>Boophilus</taxon>
    </lineage>
</organism>